<accession>A0ACD6A8U6</accession>
<evidence type="ECO:0000313" key="2">
    <source>
        <dbReference type="Proteomes" id="UP001732700"/>
    </source>
</evidence>
<proteinExistence type="predicted"/>
<evidence type="ECO:0000313" key="1">
    <source>
        <dbReference type="EnsemblPlants" id="AVESA.00010b.r2.7CG0715760.1.CDS.1"/>
    </source>
</evidence>
<organism evidence="1 2">
    <name type="scientific">Avena sativa</name>
    <name type="common">Oat</name>
    <dbReference type="NCBI Taxonomy" id="4498"/>
    <lineage>
        <taxon>Eukaryota</taxon>
        <taxon>Viridiplantae</taxon>
        <taxon>Streptophyta</taxon>
        <taxon>Embryophyta</taxon>
        <taxon>Tracheophyta</taxon>
        <taxon>Spermatophyta</taxon>
        <taxon>Magnoliopsida</taxon>
        <taxon>Liliopsida</taxon>
        <taxon>Poales</taxon>
        <taxon>Poaceae</taxon>
        <taxon>BOP clade</taxon>
        <taxon>Pooideae</taxon>
        <taxon>Poodae</taxon>
        <taxon>Poeae</taxon>
        <taxon>Poeae Chloroplast Group 1 (Aveneae type)</taxon>
        <taxon>Aveninae</taxon>
        <taxon>Avena</taxon>
    </lineage>
</organism>
<reference evidence="1" key="2">
    <citation type="submission" date="2025-09" db="UniProtKB">
        <authorList>
            <consortium name="EnsemblPlants"/>
        </authorList>
    </citation>
    <scope>IDENTIFICATION</scope>
</reference>
<dbReference type="Proteomes" id="UP001732700">
    <property type="component" value="Chromosome 7C"/>
</dbReference>
<sequence length="503" mass="57724">METIFSATMGELASRAISFIVDRYLKQTAAPTEERLRRLRRLQRLLVRLHAVVEEADGRLITNQAMLHQLSILRKEMYRGYYTLDVFSCRAHGEDGTKDHEVSKSFAPSEFNPAKRVRFWSGNNEVPAQAELLEQVLSCVRDTVEDASEFVMFLCRCPRLHRQPYMMYLLLDKCMFGRQMEIEHIMNFLLQSETGPGVTDNRAVLPITGPGKVGKSTLIEHVCNDERVRNHFSQVWRFNGDDLKDASIETLRCGGGIKHQHRGVGCGRTLIIIELLVDIDEHVWKKLYSAARSSTVSGSKIIIASRSDKVASLGTTEPLRLQFCTQEAYWYFFKVRTFGSTSLEDHPKLAGMAMDMARMMNGCFMCASIFSGLLKANFEHRFWSMALATLRNMMQINLPLYGEHLSDPWRMAEPVYLRRAKETSCECFMMFGETCSADTPPEDLDMMSMQDLLFGSVRPRGKFKVHAWTSHLSPHYNYILHCEMLRPHRLVTRNKRVRICSSS</sequence>
<protein>
    <submittedName>
        <fullName evidence="1">Uncharacterized protein</fullName>
    </submittedName>
</protein>
<dbReference type="EnsemblPlants" id="AVESA.00010b.r2.7CG0715760.1">
    <property type="protein sequence ID" value="AVESA.00010b.r2.7CG0715760.1.CDS.1"/>
    <property type="gene ID" value="AVESA.00010b.r2.7CG0715760"/>
</dbReference>
<name>A0ACD6A8U6_AVESA</name>
<reference evidence="1" key="1">
    <citation type="submission" date="2021-05" db="EMBL/GenBank/DDBJ databases">
        <authorList>
            <person name="Scholz U."/>
            <person name="Mascher M."/>
            <person name="Fiebig A."/>
        </authorList>
    </citation>
    <scope>NUCLEOTIDE SEQUENCE [LARGE SCALE GENOMIC DNA]</scope>
</reference>
<keyword evidence="2" id="KW-1185">Reference proteome</keyword>